<dbReference type="AlphaFoldDB" id="A0A1Z4GNN1"/>
<proteinExistence type="predicted"/>
<organism evidence="2 3">
    <name type="scientific">Anabaenopsis circularis NIES-21</name>
    <dbReference type="NCBI Taxonomy" id="1085406"/>
    <lineage>
        <taxon>Bacteria</taxon>
        <taxon>Bacillati</taxon>
        <taxon>Cyanobacteriota</taxon>
        <taxon>Cyanophyceae</taxon>
        <taxon>Nostocales</taxon>
        <taxon>Nodulariaceae</taxon>
        <taxon>Anabaenopsis</taxon>
    </lineage>
</organism>
<gene>
    <name evidence="2" type="ORF">NIES21_47940</name>
</gene>
<keyword evidence="1" id="KW-1133">Transmembrane helix</keyword>
<feature type="transmembrane region" description="Helical" evidence="1">
    <location>
        <begin position="148"/>
        <end position="173"/>
    </location>
</feature>
<keyword evidence="1" id="KW-0812">Transmembrane</keyword>
<feature type="transmembrane region" description="Helical" evidence="1">
    <location>
        <begin position="35"/>
        <end position="56"/>
    </location>
</feature>
<feature type="transmembrane region" description="Helical" evidence="1">
    <location>
        <begin position="216"/>
        <end position="236"/>
    </location>
</feature>
<dbReference type="Proteomes" id="UP000218287">
    <property type="component" value="Chromosome"/>
</dbReference>
<dbReference type="EMBL" id="AP018174">
    <property type="protein sequence ID" value="BAY18936.1"/>
    <property type="molecule type" value="Genomic_DNA"/>
</dbReference>
<name>A0A1Z4GNN1_9CYAN</name>
<feature type="transmembrane region" description="Helical" evidence="1">
    <location>
        <begin position="76"/>
        <end position="94"/>
    </location>
</feature>
<reference evidence="2 3" key="1">
    <citation type="submission" date="2017-06" db="EMBL/GenBank/DDBJ databases">
        <title>Genome sequencing of cyanobaciteial culture collection at National Institute for Environmental Studies (NIES).</title>
        <authorList>
            <person name="Hirose Y."/>
            <person name="Shimura Y."/>
            <person name="Fujisawa T."/>
            <person name="Nakamura Y."/>
            <person name="Kawachi M."/>
        </authorList>
    </citation>
    <scope>NUCLEOTIDE SEQUENCE [LARGE SCALE GENOMIC DNA]</scope>
    <source>
        <strain evidence="2 3">NIES-21</strain>
    </source>
</reference>
<sequence>MQPNSNNPNPSNVAATNSNSPSVKFFIPRTQRRKFFLLFTGMTVLGWVVGGVASLAIERILTQSLAAAGSVQLQTWSYWIRLLSNIVFALVFAGDQALVIRRYLSGWRWMIATTIGWLTADCVATAWINYISSIASSLNETLSSELVIIFGFLSTIAYIFSGIWLGLIQWLVVRRYTIKAWWWSFVPSVAFLLISLLVWLLSFVQNFIPEAILYGSQQGFTAIILGVVPAIGFCSLKRRLPRQTQAS</sequence>
<feature type="transmembrane region" description="Helical" evidence="1">
    <location>
        <begin position="106"/>
        <end position="128"/>
    </location>
</feature>
<dbReference type="OrthoDB" id="482088at2"/>
<evidence type="ECO:0000313" key="3">
    <source>
        <dbReference type="Proteomes" id="UP000218287"/>
    </source>
</evidence>
<protein>
    <submittedName>
        <fullName evidence="2">Uncharacterized protein</fullName>
    </submittedName>
</protein>
<feature type="transmembrane region" description="Helical" evidence="1">
    <location>
        <begin position="180"/>
        <end position="204"/>
    </location>
</feature>
<keyword evidence="1" id="KW-0472">Membrane</keyword>
<evidence type="ECO:0000313" key="2">
    <source>
        <dbReference type="EMBL" id="BAY18936.1"/>
    </source>
</evidence>
<accession>A0A1Z4GNN1</accession>
<keyword evidence="3" id="KW-1185">Reference proteome</keyword>
<evidence type="ECO:0000256" key="1">
    <source>
        <dbReference type="SAM" id="Phobius"/>
    </source>
</evidence>